<dbReference type="Proteomes" id="UP000011668">
    <property type="component" value="Unassembled WGS sequence"/>
</dbReference>
<reference evidence="1 2" key="1">
    <citation type="journal article" date="2013" name="Nat. Commun.">
        <title>The evolution and pathogenic mechanisms of the rice sheath blight pathogen.</title>
        <authorList>
            <person name="Zheng A."/>
            <person name="Lin R."/>
            <person name="Xu L."/>
            <person name="Qin P."/>
            <person name="Tang C."/>
            <person name="Ai P."/>
            <person name="Zhang D."/>
            <person name="Liu Y."/>
            <person name="Sun Z."/>
            <person name="Feng H."/>
            <person name="Wang Y."/>
            <person name="Chen Y."/>
            <person name="Liang X."/>
            <person name="Fu R."/>
            <person name="Li Q."/>
            <person name="Zhang J."/>
            <person name="Yu X."/>
            <person name="Xie Z."/>
            <person name="Ding L."/>
            <person name="Guan P."/>
            <person name="Tang J."/>
            <person name="Liang Y."/>
            <person name="Wang S."/>
            <person name="Deng Q."/>
            <person name="Li S."/>
            <person name="Zhu J."/>
            <person name="Wang L."/>
            <person name="Liu H."/>
            <person name="Li P."/>
        </authorList>
    </citation>
    <scope>NUCLEOTIDE SEQUENCE [LARGE SCALE GENOMIC DNA]</scope>
    <source>
        <strain evidence="2">AG-1 IA</strain>
    </source>
</reference>
<dbReference type="AlphaFoldDB" id="L8WR87"/>
<dbReference type="STRING" id="983506.L8WR87"/>
<name>L8WR87_THACA</name>
<dbReference type="OrthoDB" id="10267474at2759"/>
<dbReference type="EMBL" id="AFRT01001841">
    <property type="protein sequence ID" value="ELU39272.1"/>
    <property type="molecule type" value="Genomic_DNA"/>
</dbReference>
<accession>L8WR87</accession>
<comment type="caution">
    <text evidence="1">The sequence shown here is derived from an EMBL/GenBank/DDBJ whole genome shotgun (WGS) entry which is preliminary data.</text>
</comment>
<evidence type="ECO:0000313" key="1">
    <source>
        <dbReference type="EMBL" id="ELU39272.1"/>
    </source>
</evidence>
<dbReference type="InterPro" id="IPR009053">
    <property type="entry name" value="Prefoldin"/>
</dbReference>
<dbReference type="SUPFAM" id="SSF46579">
    <property type="entry name" value="Prefoldin"/>
    <property type="match status" value="1"/>
</dbReference>
<sequence>MAQPQQQQINVADLDLPQLTEVKKQLDEELTHLTNSFAQLKAAQSKFRGCLENVSEVKPENACNKNPACALDQLALCSRKINQYRERDRGYRNWILCIKDTSRGDEILPDKSRFYHFESRYTPNNHREQTAKHELSLAGNASQDASGPTSSDSKLVGCPILGSLGIILYWAWPVFITAQGEKNIRDGGLERIHAVRTS</sequence>
<gene>
    <name evidence="1" type="ORF">AG1IA_06700</name>
</gene>
<keyword evidence="2" id="KW-1185">Reference proteome</keyword>
<proteinExistence type="predicted"/>
<dbReference type="HOGENOM" id="CLU_1378971_0_0_1"/>
<dbReference type="Gene3D" id="1.10.287.370">
    <property type="match status" value="1"/>
</dbReference>
<protein>
    <submittedName>
        <fullName evidence="1">Uncharacterized protein</fullName>
    </submittedName>
</protein>
<organism evidence="1 2">
    <name type="scientific">Thanatephorus cucumeris (strain AG1-IA)</name>
    <name type="common">Rice sheath blight fungus</name>
    <name type="synonym">Rhizoctonia solani</name>
    <dbReference type="NCBI Taxonomy" id="983506"/>
    <lineage>
        <taxon>Eukaryota</taxon>
        <taxon>Fungi</taxon>
        <taxon>Dikarya</taxon>
        <taxon>Basidiomycota</taxon>
        <taxon>Agaricomycotina</taxon>
        <taxon>Agaricomycetes</taxon>
        <taxon>Cantharellales</taxon>
        <taxon>Ceratobasidiaceae</taxon>
        <taxon>Rhizoctonia</taxon>
        <taxon>Rhizoctonia solani AG-1</taxon>
    </lineage>
</organism>
<evidence type="ECO:0000313" key="2">
    <source>
        <dbReference type="Proteomes" id="UP000011668"/>
    </source>
</evidence>